<gene>
    <name evidence="2" type="primary">LOC118478952</name>
</gene>
<reference evidence="2" key="1">
    <citation type="submission" date="2025-08" db="UniProtKB">
        <authorList>
            <consortium name="RefSeq"/>
        </authorList>
    </citation>
    <scope>IDENTIFICATION</scope>
</reference>
<dbReference type="InterPro" id="IPR039630">
    <property type="entry name" value="FAM149"/>
</dbReference>
<protein>
    <submittedName>
        <fullName evidence="2">Protein FAM149B1-like</fullName>
    </submittedName>
</protein>
<sequence length="141" mass="16089">MSSSMCCLFPLRYEDNMEYKKQITPRRRRVGYPPITPNACVKDSVTSAAFDHMWQEIMSWMRDLLQRYTTEIADNKNGVISLSLINRYQATPMSREPSTLSQQRVSGGGWRPLWCGMLHLSCQMSTVLISPPSPLPLCVSL</sequence>
<name>A0ABM1W3Z0_APLCA</name>
<accession>A0ABM1W3Z0</accession>
<dbReference type="GeneID" id="118478952"/>
<organism evidence="1 2">
    <name type="scientific">Aplysia californica</name>
    <name type="common">California sea hare</name>
    <dbReference type="NCBI Taxonomy" id="6500"/>
    <lineage>
        <taxon>Eukaryota</taxon>
        <taxon>Metazoa</taxon>
        <taxon>Spiralia</taxon>
        <taxon>Lophotrochozoa</taxon>
        <taxon>Mollusca</taxon>
        <taxon>Gastropoda</taxon>
        <taxon>Heterobranchia</taxon>
        <taxon>Euthyneura</taxon>
        <taxon>Tectipleura</taxon>
        <taxon>Aplysiida</taxon>
        <taxon>Aplysioidea</taxon>
        <taxon>Aplysiidae</taxon>
        <taxon>Aplysia</taxon>
    </lineage>
</organism>
<evidence type="ECO:0000313" key="1">
    <source>
        <dbReference type="Proteomes" id="UP000694888"/>
    </source>
</evidence>
<evidence type="ECO:0000313" key="2">
    <source>
        <dbReference type="RefSeq" id="XP_035829383.1"/>
    </source>
</evidence>
<proteinExistence type="predicted"/>
<dbReference type="PANTHER" id="PTHR31997">
    <property type="entry name" value="AGAP003710-PA"/>
    <property type="match status" value="1"/>
</dbReference>
<dbReference type="Proteomes" id="UP000694888">
    <property type="component" value="Unplaced"/>
</dbReference>
<keyword evidence="1" id="KW-1185">Reference proteome</keyword>
<dbReference type="PANTHER" id="PTHR31997:SF1">
    <property type="entry name" value="AGAP003710-PA"/>
    <property type="match status" value="1"/>
</dbReference>
<dbReference type="RefSeq" id="XP_035829383.1">
    <property type="nucleotide sequence ID" value="XM_035973490.1"/>
</dbReference>